<protein>
    <submittedName>
        <fullName evidence="1">Uncharacterized protein</fullName>
    </submittedName>
</protein>
<name>A0A336N4Q4_AGGAP</name>
<evidence type="ECO:0000313" key="1">
    <source>
        <dbReference type="EMBL" id="SSY93968.1"/>
    </source>
</evidence>
<reference evidence="1 2" key="1">
    <citation type="submission" date="2018-06" db="EMBL/GenBank/DDBJ databases">
        <authorList>
            <consortium name="Pathogen Informatics"/>
            <person name="Doyle S."/>
        </authorList>
    </citation>
    <scope>NUCLEOTIDE SEQUENCE [LARGE SCALE GENOMIC DNA]</scope>
    <source>
        <strain evidence="1 2">NCTC5908</strain>
    </source>
</reference>
<dbReference type="Proteomes" id="UP000253728">
    <property type="component" value="Unassembled WGS sequence"/>
</dbReference>
<evidence type="ECO:0000313" key="2">
    <source>
        <dbReference type="Proteomes" id="UP000253728"/>
    </source>
</evidence>
<dbReference type="AlphaFoldDB" id="A0A336N4Q4"/>
<organism evidence="1 2">
    <name type="scientific">Aggregatibacter aphrophilus</name>
    <name type="common">Haemophilus aphrophilus</name>
    <dbReference type="NCBI Taxonomy" id="732"/>
    <lineage>
        <taxon>Bacteria</taxon>
        <taxon>Pseudomonadati</taxon>
        <taxon>Pseudomonadota</taxon>
        <taxon>Gammaproteobacteria</taxon>
        <taxon>Pasteurellales</taxon>
        <taxon>Pasteurellaceae</taxon>
        <taxon>Aggregatibacter</taxon>
    </lineage>
</organism>
<dbReference type="EMBL" id="UFSP01000001">
    <property type="protein sequence ID" value="SSY93968.1"/>
    <property type="molecule type" value="Genomic_DNA"/>
</dbReference>
<sequence length="72" mass="8227">MVVFDRSEGHNNLIYFNADRSIKVIVTADFNRRRLKPKEQVDAVINAYKVEDFDMVLNAIKGGVYVVLKGKP</sequence>
<gene>
    <name evidence="1" type="ORF">NCTC5908_00637</name>
</gene>
<proteinExistence type="predicted"/>
<accession>A0A336N4Q4</accession>